<sequence length="383" mass="40640">MATAGHPGPIPKAALYYHPKDPWSSAVLLALEEKGYGNDELDRKEVDVVKGDNYDLAYLRINSSAAGTGVPTLVVPLDRYLGAEIESKYKAISDVSKILEFLDKSRTPISKQGTISHSPAPALAPATIDAQSKSNTIISLVHSTPLDLELLSLAGKTPEEVAELAKGEQGTWLKRRAEKLAAALAHDPTAASPDPNNPAPVLTAKSRALLEPRLALYKTIGVIYDSPTAGDAAAQDFFNKSKTVWEVDVKAALEMMESTIKQSHVASGEEGINATGTAVQDSATGHVVSVAAANDAAAEAESHNREAQHPGGLLLGEQLCLADLHLFVWLAHAVHLSRGDLSPGGIDKLGERTGAAIPPRVKAFWEAMVPRESVKKVYPDGAH</sequence>
<dbReference type="AlphaFoldDB" id="A0A0C3QM44"/>
<evidence type="ECO:0008006" key="3">
    <source>
        <dbReference type="Google" id="ProtNLM"/>
    </source>
</evidence>
<dbReference type="Gene3D" id="3.40.30.10">
    <property type="entry name" value="Glutaredoxin"/>
    <property type="match status" value="1"/>
</dbReference>
<reference evidence="2" key="2">
    <citation type="submission" date="2015-01" db="EMBL/GenBank/DDBJ databases">
        <title>Evolutionary Origins and Diversification of the Mycorrhizal Mutualists.</title>
        <authorList>
            <consortium name="DOE Joint Genome Institute"/>
            <consortium name="Mycorrhizal Genomics Consortium"/>
            <person name="Kohler A."/>
            <person name="Kuo A."/>
            <person name="Nagy L.G."/>
            <person name="Floudas D."/>
            <person name="Copeland A."/>
            <person name="Barry K.W."/>
            <person name="Cichocki N."/>
            <person name="Veneault-Fourrey C."/>
            <person name="LaButti K."/>
            <person name="Lindquist E.A."/>
            <person name="Lipzen A."/>
            <person name="Lundell T."/>
            <person name="Morin E."/>
            <person name="Murat C."/>
            <person name="Riley R."/>
            <person name="Ohm R."/>
            <person name="Sun H."/>
            <person name="Tunlid A."/>
            <person name="Henrissat B."/>
            <person name="Grigoriev I.V."/>
            <person name="Hibbett D.S."/>
            <person name="Martin F."/>
        </authorList>
    </citation>
    <scope>NUCLEOTIDE SEQUENCE [LARGE SCALE GENOMIC DNA]</scope>
    <source>
        <strain evidence="2">MUT 4182</strain>
    </source>
</reference>
<proteinExistence type="predicted"/>
<keyword evidence="2" id="KW-1185">Reference proteome</keyword>
<dbReference type="InterPro" id="IPR036282">
    <property type="entry name" value="Glutathione-S-Trfase_C_sf"/>
</dbReference>
<dbReference type="SUPFAM" id="SSF47616">
    <property type="entry name" value="GST C-terminal domain-like"/>
    <property type="match status" value="1"/>
</dbReference>
<dbReference type="CDD" id="cd00570">
    <property type="entry name" value="GST_N_family"/>
    <property type="match status" value="1"/>
</dbReference>
<gene>
    <name evidence="1" type="ORF">M407DRAFT_14828</name>
</gene>
<protein>
    <recommendedName>
        <fullName evidence="3">GST N-terminal domain-containing protein</fullName>
    </recommendedName>
</protein>
<accession>A0A0C3QM44</accession>
<organism evidence="1 2">
    <name type="scientific">Tulasnella calospora MUT 4182</name>
    <dbReference type="NCBI Taxonomy" id="1051891"/>
    <lineage>
        <taxon>Eukaryota</taxon>
        <taxon>Fungi</taxon>
        <taxon>Dikarya</taxon>
        <taxon>Basidiomycota</taxon>
        <taxon>Agaricomycotina</taxon>
        <taxon>Agaricomycetes</taxon>
        <taxon>Cantharellales</taxon>
        <taxon>Tulasnellaceae</taxon>
        <taxon>Tulasnella</taxon>
    </lineage>
</organism>
<dbReference type="STRING" id="1051891.A0A0C3QM44"/>
<evidence type="ECO:0000313" key="1">
    <source>
        <dbReference type="EMBL" id="KIO27834.1"/>
    </source>
</evidence>
<evidence type="ECO:0000313" key="2">
    <source>
        <dbReference type="Proteomes" id="UP000054248"/>
    </source>
</evidence>
<name>A0A0C3QM44_9AGAM</name>
<reference evidence="1 2" key="1">
    <citation type="submission" date="2014-04" db="EMBL/GenBank/DDBJ databases">
        <authorList>
            <consortium name="DOE Joint Genome Institute"/>
            <person name="Kuo A."/>
            <person name="Girlanda M."/>
            <person name="Perotto S."/>
            <person name="Kohler A."/>
            <person name="Nagy L.G."/>
            <person name="Floudas D."/>
            <person name="Copeland A."/>
            <person name="Barry K.W."/>
            <person name="Cichocki N."/>
            <person name="Veneault-Fourrey C."/>
            <person name="LaButti K."/>
            <person name="Lindquist E.A."/>
            <person name="Lipzen A."/>
            <person name="Lundell T."/>
            <person name="Morin E."/>
            <person name="Murat C."/>
            <person name="Sun H."/>
            <person name="Tunlid A."/>
            <person name="Henrissat B."/>
            <person name="Grigoriev I.V."/>
            <person name="Hibbett D.S."/>
            <person name="Martin F."/>
            <person name="Nordberg H.P."/>
            <person name="Cantor M.N."/>
            <person name="Hua S.X."/>
        </authorList>
    </citation>
    <scope>NUCLEOTIDE SEQUENCE [LARGE SCALE GENOMIC DNA]</scope>
    <source>
        <strain evidence="1 2">MUT 4182</strain>
    </source>
</reference>
<dbReference type="OrthoDB" id="412788at2759"/>
<dbReference type="HOGENOM" id="CLU_063115_0_0_1"/>
<dbReference type="Proteomes" id="UP000054248">
    <property type="component" value="Unassembled WGS sequence"/>
</dbReference>
<dbReference type="EMBL" id="KN823002">
    <property type="protein sequence ID" value="KIO27834.1"/>
    <property type="molecule type" value="Genomic_DNA"/>
</dbReference>